<organism evidence="2 3">
    <name type="scientific">Amorphotheca resinae ATCC 22711</name>
    <dbReference type="NCBI Taxonomy" id="857342"/>
    <lineage>
        <taxon>Eukaryota</taxon>
        <taxon>Fungi</taxon>
        <taxon>Dikarya</taxon>
        <taxon>Ascomycota</taxon>
        <taxon>Pezizomycotina</taxon>
        <taxon>Leotiomycetes</taxon>
        <taxon>Helotiales</taxon>
        <taxon>Amorphothecaceae</taxon>
        <taxon>Amorphotheca</taxon>
    </lineage>
</organism>
<dbReference type="EMBL" id="KZ679007">
    <property type="protein sequence ID" value="PSS25150.1"/>
    <property type="molecule type" value="Genomic_DNA"/>
</dbReference>
<evidence type="ECO:0000313" key="2">
    <source>
        <dbReference type="EMBL" id="PSS25150.1"/>
    </source>
</evidence>
<protein>
    <submittedName>
        <fullName evidence="2">Uncharacterized protein</fullName>
    </submittedName>
</protein>
<feature type="region of interest" description="Disordered" evidence="1">
    <location>
        <begin position="167"/>
        <end position="191"/>
    </location>
</feature>
<dbReference type="RefSeq" id="XP_024723749.1">
    <property type="nucleotide sequence ID" value="XM_024867302.1"/>
</dbReference>
<feature type="compositionally biased region" description="Basic and acidic residues" evidence="1">
    <location>
        <begin position="167"/>
        <end position="180"/>
    </location>
</feature>
<dbReference type="Proteomes" id="UP000241818">
    <property type="component" value="Unassembled WGS sequence"/>
</dbReference>
<accession>A0A2T3BA46</accession>
<proteinExistence type="predicted"/>
<reference evidence="2 3" key="1">
    <citation type="journal article" date="2018" name="New Phytol.">
        <title>Comparative genomics and transcriptomics depict ericoid mycorrhizal fungi as versatile saprotrophs and plant mutualists.</title>
        <authorList>
            <person name="Martino E."/>
            <person name="Morin E."/>
            <person name="Grelet G.A."/>
            <person name="Kuo A."/>
            <person name="Kohler A."/>
            <person name="Daghino S."/>
            <person name="Barry K.W."/>
            <person name="Cichocki N."/>
            <person name="Clum A."/>
            <person name="Dockter R.B."/>
            <person name="Hainaut M."/>
            <person name="Kuo R.C."/>
            <person name="LaButti K."/>
            <person name="Lindahl B.D."/>
            <person name="Lindquist E.A."/>
            <person name="Lipzen A."/>
            <person name="Khouja H.R."/>
            <person name="Magnuson J."/>
            <person name="Murat C."/>
            <person name="Ohm R.A."/>
            <person name="Singer S.W."/>
            <person name="Spatafora J.W."/>
            <person name="Wang M."/>
            <person name="Veneault-Fourrey C."/>
            <person name="Henrissat B."/>
            <person name="Grigoriev I.V."/>
            <person name="Martin F.M."/>
            <person name="Perotto S."/>
        </authorList>
    </citation>
    <scope>NUCLEOTIDE SEQUENCE [LARGE SCALE GENOMIC DNA]</scope>
    <source>
        <strain evidence="2 3">ATCC 22711</strain>
    </source>
</reference>
<keyword evidence="3" id="KW-1185">Reference proteome</keyword>
<sequence length="191" mass="22393">MSDPPVVDFGSPTIFFDSHPEEQESYLYSYWSALKSSLKIAFTGQVPKFHHPGTLRIIWWTHDGNQGMKDYELHEYALVRRNFDVLLDLPEVRRVVIMGYSGQNPYILGDKNPWVEKFSRMNKVRKGWDERKDVKEGNKERMNDSKEGRVGKLVDINEIIEKNDEIEEQKRREEEERIATETEGLLSGEMV</sequence>
<dbReference type="OrthoDB" id="3589080at2759"/>
<gene>
    <name evidence="2" type="ORF">M430DRAFT_39275</name>
</gene>
<dbReference type="GeneID" id="36575383"/>
<dbReference type="InParanoid" id="A0A2T3BA46"/>
<evidence type="ECO:0000256" key="1">
    <source>
        <dbReference type="SAM" id="MobiDB-lite"/>
    </source>
</evidence>
<name>A0A2T3BA46_AMORE</name>
<dbReference type="AlphaFoldDB" id="A0A2T3BA46"/>
<evidence type="ECO:0000313" key="3">
    <source>
        <dbReference type="Proteomes" id="UP000241818"/>
    </source>
</evidence>